<proteinExistence type="inferred from homology"/>
<feature type="domain" description="Reverse transcriptase" evidence="9">
    <location>
        <begin position="114"/>
        <end position="296"/>
    </location>
</feature>
<accession>A0ABD0RNI8</accession>
<evidence type="ECO:0000256" key="5">
    <source>
        <dbReference type="ARBA" id="ARBA00022722"/>
    </source>
</evidence>
<evidence type="ECO:0000256" key="8">
    <source>
        <dbReference type="ARBA" id="ARBA00022918"/>
    </source>
</evidence>
<name>A0ABD0RNI8_CIRMR</name>
<reference evidence="10 11" key="1">
    <citation type="submission" date="2024-05" db="EMBL/GenBank/DDBJ databases">
        <title>Genome sequencing and assembly of Indian major carp, Cirrhinus mrigala (Hamilton, 1822).</title>
        <authorList>
            <person name="Mohindra V."/>
            <person name="Chowdhury L.M."/>
            <person name="Lal K."/>
            <person name="Jena J.K."/>
        </authorList>
    </citation>
    <scope>NUCLEOTIDE SEQUENCE [LARGE SCALE GENOMIC DNA]</scope>
    <source>
        <strain evidence="10">CM1030</strain>
        <tissue evidence="10">Blood</tissue>
    </source>
</reference>
<evidence type="ECO:0000256" key="3">
    <source>
        <dbReference type="ARBA" id="ARBA00022679"/>
    </source>
</evidence>
<keyword evidence="8" id="KW-0695">RNA-directed DNA polymerase</keyword>
<dbReference type="GO" id="GO:0003964">
    <property type="term" value="F:RNA-directed DNA polymerase activity"/>
    <property type="evidence" value="ECO:0007669"/>
    <property type="project" value="UniProtKB-KW"/>
</dbReference>
<dbReference type="PROSITE" id="PS50878">
    <property type="entry name" value="RT_POL"/>
    <property type="match status" value="1"/>
</dbReference>
<evidence type="ECO:0000256" key="1">
    <source>
        <dbReference type="ARBA" id="ARBA00010879"/>
    </source>
</evidence>
<dbReference type="CDD" id="cd03714">
    <property type="entry name" value="RT_DIRS1"/>
    <property type="match status" value="1"/>
</dbReference>
<evidence type="ECO:0000256" key="4">
    <source>
        <dbReference type="ARBA" id="ARBA00022695"/>
    </source>
</evidence>
<evidence type="ECO:0000313" key="10">
    <source>
        <dbReference type="EMBL" id="KAL0199690.1"/>
    </source>
</evidence>
<gene>
    <name evidence="10" type="ORF">M9458_002877</name>
</gene>
<keyword evidence="11" id="KW-1185">Reference proteome</keyword>
<dbReference type="AlphaFoldDB" id="A0ABD0RNI8"/>
<evidence type="ECO:0000313" key="11">
    <source>
        <dbReference type="Proteomes" id="UP001529510"/>
    </source>
</evidence>
<sequence>MPRAQGNKNIISMNQEIIRSLGQTDPGRFSLCPLDGASAPSMESVHLNPLALHQEAWRECSPHPWVLATVTRGYRLQFAVKPPPFNGVMASVANGDSARVLEAEISSLLEKRAIRRVPVGETQRGYYSRYFLIPKKDGGLRPILDLRAPNKHLRKYKFKMLTVGALTRSVRRGDWFATVDLKDAYFHISVYPAHRKYLRFSFQNEVYEFVTLPFGLSLAPRAFSRCIEAALSPLRHKGLRISAYLDDYLICAHSRERAERDIEMLTSHLTNLGFRINYAKSQLIPSQEIEYLGLRIDSVEYRAMLSERRIMAFYQCLARFRVGNMVSFRTCLRLLGMMASSLSVVPLGLLKMRSFQHWVAARHLCPRRHLARKVRITTACVMALHQWRNPCVFRTGVLLGSVSLRKVVTTDASLTGWGAVFQGRSINGRWTPQFRRLHINMLELMAVFLALKHFRPFLEGFHVLVRTDNTTVVAYINRQGGTRSLQLHNLARKLIVWSAAHFSSLRATHVPGVLNVGADLLSRGNPLYGEWVLHPQVVNQIWEIYGKAAVDLFASRANAKCPLYFSLRDENAPLGVDALAHPWPNVLLYAFPPLSLISPTLDR</sequence>
<keyword evidence="6" id="KW-0255">Endonuclease</keyword>
<dbReference type="Gene3D" id="3.30.70.270">
    <property type="match status" value="1"/>
</dbReference>
<keyword evidence="4" id="KW-0548">Nucleotidyltransferase</keyword>
<comment type="caution">
    <text evidence="10">The sequence shown here is derived from an EMBL/GenBank/DDBJ whole genome shotgun (WGS) entry which is preliminary data.</text>
</comment>
<dbReference type="EMBL" id="JAMKFB020000002">
    <property type="protein sequence ID" value="KAL0199690.1"/>
    <property type="molecule type" value="Genomic_DNA"/>
</dbReference>
<evidence type="ECO:0000259" key="9">
    <source>
        <dbReference type="PROSITE" id="PS50878"/>
    </source>
</evidence>
<dbReference type="InterPro" id="IPR000477">
    <property type="entry name" value="RT_dom"/>
</dbReference>
<evidence type="ECO:0000256" key="6">
    <source>
        <dbReference type="ARBA" id="ARBA00022759"/>
    </source>
</evidence>
<dbReference type="SUPFAM" id="SSF56672">
    <property type="entry name" value="DNA/RNA polymerases"/>
    <property type="match status" value="1"/>
</dbReference>
<dbReference type="InterPro" id="IPR041373">
    <property type="entry name" value="RT_RNaseH"/>
</dbReference>
<dbReference type="CDD" id="cd09275">
    <property type="entry name" value="RNase_HI_RT_DIRS1"/>
    <property type="match status" value="1"/>
</dbReference>
<dbReference type="GO" id="GO:0004523">
    <property type="term" value="F:RNA-DNA hybrid ribonuclease activity"/>
    <property type="evidence" value="ECO:0007669"/>
    <property type="project" value="UniProtKB-EC"/>
</dbReference>
<dbReference type="Proteomes" id="UP001529510">
    <property type="component" value="Unassembled WGS sequence"/>
</dbReference>
<dbReference type="InterPro" id="IPR052055">
    <property type="entry name" value="Hepadnavirus_pol/RT"/>
</dbReference>
<keyword evidence="5" id="KW-0540">Nuclease</keyword>
<dbReference type="PANTHER" id="PTHR33050">
    <property type="entry name" value="REVERSE TRANSCRIPTASE DOMAIN-CONTAINING PROTEIN"/>
    <property type="match status" value="1"/>
</dbReference>
<evidence type="ECO:0000256" key="2">
    <source>
        <dbReference type="ARBA" id="ARBA00012180"/>
    </source>
</evidence>
<dbReference type="EC" id="3.1.26.4" evidence="2"/>
<dbReference type="Pfam" id="PF17917">
    <property type="entry name" value="RT_RNaseH"/>
    <property type="match status" value="1"/>
</dbReference>
<dbReference type="Pfam" id="PF00078">
    <property type="entry name" value="RVT_1"/>
    <property type="match status" value="1"/>
</dbReference>
<dbReference type="PANTHER" id="PTHR33050:SF7">
    <property type="entry name" value="RIBONUCLEASE H"/>
    <property type="match status" value="1"/>
</dbReference>
<organism evidence="10 11">
    <name type="scientific">Cirrhinus mrigala</name>
    <name type="common">Mrigala</name>
    <dbReference type="NCBI Taxonomy" id="683832"/>
    <lineage>
        <taxon>Eukaryota</taxon>
        <taxon>Metazoa</taxon>
        <taxon>Chordata</taxon>
        <taxon>Craniata</taxon>
        <taxon>Vertebrata</taxon>
        <taxon>Euteleostomi</taxon>
        <taxon>Actinopterygii</taxon>
        <taxon>Neopterygii</taxon>
        <taxon>Teleostei</taxon>
        <taxon>Ostariophysi</taxon>
        <taxon>Cypriniformes</taxon>
        <taxon>Cyprinidae</taxon>
        <taxon>Labeoninae</taxon>
        <taxon>Labeonini</taxon>
        <taxon>Cirrhinus</taxon>
    </lineage>
</organism>
<dbReference type="InterPro" id="IPR043128">
    <property type="entry name" value="Rev_trsase/Diguanyl_cyclase"/>
</dbReference>
<evidence type="ECO:0000256" key="7">
    <source>
        <dbReference type="ARBA" id="ARBA00022801"/>
    </source>
</evidence>
<dbReference type="InterPro" id="IPR036397">
    <property type="entry name" value="RNaseH_sf"/>
</dbReference>
<dbReference type="InterPro" id="IPR043502">
    <property type="entry name" value="DNA/RNA_pol_sf"/>
</dbReference>
<dbReference type="Gene3D" id="3.10.10.10">
    <property type="entry name" value="HIV Type 1 Reverse Transcriptase, subunit A, domain 1"/>
    <property type="match status" value="1"/>
</dbReference>
<dbReference type="Gene3D" id="3.30.420.10">
    <property type="entry name" value="Ribonuclease H-like superfamily/Ribonuclease H"/>
    <property type="match status" value="1"/>
</dbReference>
<keyword evidence="3" id="KW-0808">Transferase</keyword>
<protein>
    <recommendedName>
        <fullName evidence="2">ribonuclease H</fullName>
        <ecNumber evidence="2">3.1.26.4</ecNumber>
    </recommendedName>
</protein>
<comment type="similarity">
    <text evidence="1">Belongs to the beta type-B retroviral polymerase family. HERV class-II K(HML-2) pol subfamily.</text>
</comment>
<keyword evidence="7" id="KW-0378">Hydrolase</keyword>
<feature type="non-terminal residue" evidence="10">
    <location>
        <position position="603"/>
    </location>
</feature>